<accession>A0A8J3EHG9</accession>
<dbReference type="Pfam" id="PF00700">
    <property type="entry name" value="Flagellin_C"/>
    <property type="match status" value="1"/>
</dbReference>
<comment type="subcellular location">
    <subcellularLocation>
        <location evidence="1">Bacterial flagellum</location>
    </subcellularLocation>
</comment>
<dbReference type="Gene3D" id="1.20.1330.10">
    <property type="entry name" value="f41 fragment of flagellin, N-terminal domain"/>
    <property type="match status" value="1"/>
</dbReference>
<organism evidence="5 6">
    <name type="scientific">Salipiger pallidus</name>
    <dbReference type="NCBI Taxonomy" id="1775170"/>
    <lineage>
        <taxon>Bacteria</taxon>
        <taxon>Pseudomonadati</taxon>
        <taxon>Pseudomonadota</taxon>
        <taxon>Alphaproteobacteria</taxon>
        <taxon>Rhodobacterales</taxon>
        <taxon>Roseobacteraceae</taxon>
        <taxon>Salipiger</taxon>
    </lineage>
</organism>
<dbReference type="PANTHER" id="PTHR42792">
    <property type="entry name" value="FLAGELLIN"/>
    <property type="match status" value="1"/>
</dbReference>
<comment type="caution">
    <text evidence="5">The sequence shown here is derived from an EMBL/GenBank/DDBJ whole genome shotgun (WGS) entry which is preliminary data.</text>
</comment>
<keyword evidence="5" id="KW-0282">Flagellum</keyword>
<evidence type="ECO:0000259" key="4">
    <source>
        <dbReference type="Pfam" id="PF00700"/>
    </source>
</evidence>
<evidence type="ECO:0000256" key="3">
    <source>
        <dbReference type="ARBA" id="ARBA00023143"/>
    </source>
</evidence>
<dbReference type="InterPro" id="IPR001492">
    <property type="entry name" value="Flagellin"/>
</dbReference>
<dbReference type="EMBL" id="BMJV01000006">
    <property type="protein sequence ID" value="GGG78751.1"/>
    <property type="molecule type" value="Genomic_DNA"/>
</dbReference>
<gene>
    <name evidence="5" type="ORF">GCM10011415_29710</name>
</gene>
<dbReference type="RefSeq" id="WP_188791016.1">
    <property type="nucleotide sequence ID" value="NZ_BMJV01000006.1"/>
</dbReference>
<sequence>MDTVGDLARTLVLRTHQTRLNSELDKLGVEIATGFVRDSAEHLGGDITSLLSIDRSLAKLDAFRLNTSEASFLTSTMQNTLGEIQDRMEHVSGVLVSAELIPNDEMIRTMSEESENALAQTLNGLNRSVAGRFLFSGTATNSPPLIDAETMMSELRTLVSGETTASGIGAQIDAWFETAGGGFETTAYNGSTTSLAPMQLSTSERASIDIRADDMVFRDTLKAFAKASLASDEGLAISTDEKVNLLFGAAIELQSAQGSMVEVRAGLGVLEQRIEEATTRNAAERTATSIARLDLVGIDEFETATRYENTRSQLESLYAITVRSSRMSLVGYL</sequence>
<proteinExistence type="inferred from homology"/>
<reference evidence="5" key="2">
    <citation type="submission" date="2020-09" db="EMBL/GenBank/DDBJ databases">
        <authorList>
            <person name="Sun Q."/>
            <person name="Zhou Y."/>
        </authorList>
    </citation>
    <scope>NUCLEOTIDE SEQUENCE</scope>
    <source>
        <strain evidence="5">CGMCC 1.15762</strain>
    </source>
</reference>
<keyword evidence="5" id="KW-0966">Cell projection</keyword>
<evidence type="ECO:0000313" key="6">
    <source>
        <dbReference type="Proteomes" id="UP000617145"/>
    </source>
</evidence>
<dbReference type="GO" id="GO:0005198">
    <property type="term" value="F:structural molecule activity"/>
    <property type="evidence" value="ECO:0007669"/>
    <property type="project" value="InterPro"/>
</dbReference>
<dbReference type="SUPFAM" id="SSF64518">
    <property type="entry name" value="Phase 1 flagellin"/>
    <property type="match status" value="1"/>
</dbReference>
<evidence type="ECO:0000256" key="1">
    <source>
        <dbReference type="ARBA" id="ARBA00004365"/>
    </source>
</evidence>
<protein>
    <submittedName>
        <fullName evidence="5">Flagellar hook protein FlgL</fullName>
    </submittedName>
</protein>
<dbReference type="InterPro" id="IPR046358">
    <property type="entry name" value="Flagellin_C"/>
</dbReference>
<name>A0A8J3EHG9_9RHOB</name>
<keyword evidence="6" id="KW-1185">Reference proteome</keyword>
<dbReference type="PANTHER" id="PTHR42792:SF1">
    <property type="entry name" value="FLAGELLAR HOOK-ASSOCIATED PROTEIN 3"/>
    <property type="match status" value="1"/>
</dbReference>
<dbReference type="Proteomes" id="UP000617145">
    <property type="component" value="Unassembled WGS sequence"/>
</dbReference>
<feature type="domain" description="Flagellin C-terminal" evidence="4">
    <location>
        <begin position="256"/>
        <end position="333"/>
    </location>
</feature>
<keyword evidence="3" id="KW-0975">Bacterial flagellum</keyword>
<comment type="similarity">
    <text evidence="2">Belongs to the bacterial flagellin family.</text>
</comment>
<keyword evidence="5" id="KW-0969">Cilium</keyword>
<dbReference type="GO" id="GO:0009288">
    <property type="term" value="C:bacterial-type flagellum"/>
    <property type="evidence" value="ECO:0007669"/>
    <property type="project" value="UniProtKB-SubCell"/>
</dbReference>
<dbReference type="AlphaFoldDB" id="A0A8J3EHG9"/>
<evidence type="ECO:0000256" key="2">
    <source>
        <dbReference type="ARBA" id="ARBA00005709"/>
    </source>
</evidence>
<evidence type="ECO:0000313" key="5">
    <source>
        <dbReference type="EMBL" id="GGG78751.1"/>
    </source>
</evidence>
<reference evidence="5" key="1">
    <citation type="journal article" date="2014" name="Int. J. Syst. Evol. Microbiol.">
        <title>Complete genome sequence of Corynebacterium casei LMG S-19264T (=DSM 44701T), isolated from a smear-ripened cheese.</title>
        <authorList>
            <consortium name="US DOE Joint Genome Institute (JGI-PGF)"/>
            <person name="Walter F."/>
            <person name="Albersmeier A."/>
            <person name="Kalinowski J."/>
            <person name="Ruckert C."/>
        </authorList>
    </citation>
    <scope>NUCLEOTIDE SEQUENCE</scope>
    <source>
        <strain evidence="5">CGMCC 1.15762</strain>
    </source>
</reference>